<protein>
    <submittedName>
        <fullName evidence="2">Uncharacterized protein</fullName>
    </submittedName>
</protein>
<organism evidence="2 3">
    <name type="scientific">Streptomyces griseoflavus Tu4000</name>
    <dbReference type="NCBI Taxonomy" id="467200"/>
    <lineage>
        <taxon>Bacteria</taxon>
        <taxon>Bacillati</taxon>
        <taxon>Actinomycetota</taxon>
        <taxon>Actinomycetes</taxon>
        <taxon>Kitasatosporales</taxon>
        <taxon>Streptomycetaceae</taxon>
        <taxon>Streptomyces</taxon>
    </lineage>
</organism>
<feature type="region of interest" description="Disordered" evidence="1">
    <location>
        <begin position="1"/>
        <end position="21"/>
    </location>
</feature>
<sequence>MNRHPATTTHQGRPTAAPFTTPPLAAVYEMRTLRTDAEREEAAALVQDRQLAMRGLPVPAQADVPAHFRNPQTKPAGLFEDGKLLACMIPQRDPGLGWGEGPCLFLGCVHTLPDQPDDIMRLITLWASDFAARQGLPAVRAEALARHPLDADPIAALLRRLTDMGWVIRGSGTGREGERVARLELAAEQRPGLSTLIACRVHAPETAPDDRGSA</sequence>
<reference evidence="2" key="1">
    <citation type="submission" date="2009-02" db="EMBL/GenBank/DDBJ databases">
        <title>Annotation of Streptomyces griseoflavus strain Tu4000.</title>
        <authorList>
            <consortium name="The Broad Institute Genome Sequencing Platform"/>
            <consortium name="Broad Institute Microbial Sequencing Center"/>
            <person name="Fischbach M."/>
            <person name="Godfrey P."/>
            <person name="Ward D."/>
            <person name="Young S."/>
            <person name="Zeng Q."/>
            <person name="Koehrsen M."/>
            <person name="Alvarado L."/>
            <person name="Berlin A.M."/>
            <person name="Bochicchio J."/>
            <person name="Borenstein D."/>
            <person name="Chapman S.B."/>
            <person name="Chen Z."/>
            <person name="Engels R."/>
            <person name="Freedman E."/>
            <person name="Gellesch M."/>
            <person name="Goldberg J."/>
            <person name="Griggs A."/>
            <person name="Gujja S."/>
            <person name="Heilman E.R."/>
            <person name="Heiman D.I."/>
            <person name="Hepburn T.A."/>
            <person name="Howarth C."/>
            <person name="Jen D."/>
            <person name="Larson L."/>
            <person name="Lewis B."/>
            <person name="Mehta T."/>
            <person name="Park D."/>
            <person name="Pearson M."/>
            <person name="Richards J."/>
            <person name="Roberts A."/>
            <person name="Saif S."/>
            <person name="Shea T.D."/>
            <person name="Shenoy N."/>
            <person name="Sisk P."/>
            <person name="Stolte C."/>
            <person name="Sykes S.N."/>
            <person name="Thomson T."/>
            <person name="Walk T."/>
            <person name="White J."/>
            <person name="Yandava C."/>
            <person name="Straight P."/>
            <person name="Clardy J."/>
            <person name="Hung D."/>
            <person name="Kolter R."/>
            <person name="Mekalanos J."/>
            <person name="Walker S."/>
            <person name="Walsh C.T."/>
            <person name="Wieland-Brown L.C."/>
            <person name="Haas B."/>
            <person name="Nusbaum C."/>
            <person name="Birren B."/>
        </authorList>
    </citation>
    <scope>NUCLEOTIDE SEQUENCE [LARGE SCALE GENOMIC DNA]</scope>
    <source>
        <strain evidence="2">Tu4000</strain>
    </source>
</reference>
<dbReference type="AlphaFoldDB" id="D9Y0U5"/>
<accession>D9Y0U5</accession>
<gene>
    <name evidence="2" type="ORF">SSRG_00047</name>
</gene>
<dbReference type="Proteomes" id="UP000002968">
    <property type="component" value="Unassembled WGS sequence"/>
</dbReference>
<dbReference type="EMBL" id="GG657758">
    <property type="protein sequence ID" value="EFL37243.1"/>
    <property type="molecule type" value="Genomic_DNA"/>
</dbReference>
<name>D9Y0U5_9ACTN</name>
<keyword evidence="3" id="KW-1185">Reference proteome</keyword>
<dbReference type="STRING" id="467200.SSRG_00047"/>
<dbReference type="HOGENOM" id="CLU_1446898_0_0_11"/>
<evidence type="ECO:0000313" key="2">
    <source>
        <dbReference type="EMBL" id="EFL37243.1"/>
    </source>
</evidence>
<dbReference type="eggNOG" id="ENOG5031D2P">
    <property type="taxonomic scope" value="Bacteria"/>
</dbReference>
<evidence type="ECO:0000256" key="1">
    <source>
        <dbReference type="SAM" id="MobiDB-lite"/>
    </source>
</evidence>
<proteinExistence type="predicted"/>
<feature type="compositionally biased region" description="Polar residues" evidence="1">
    <location>
        <begin position="1"/>
        <end position="12"/>
    </location>
</feature>
<evidence type="ECO:0000313" key="3">
    <source>
        <dbReference type="Proteomes" id="UP000002968"/>
    </source>
</evidence>